<evidence type="ECO:0000313" key="8">
    <source>
        <dbReference type="EMBL" id="MQW40255.1"/>
    </source>
</evidence>
<organism evidence="8 9">
    <name type="scientific">Lactococcus hircilactis</name>
    <dbReference type="NCBI Taxonomy" id="1494462"/>
    <lineage>
        <taxon>Bacteria</taxon>
        <taxon>Bacillati</taxon>
        <taxon>Bacillota</taxon>
        <taxon>Bacilli</taxon>
        <taxon>Lactobacillales</taxon>
        <taxon>Streptococcaceae</taxon>
        <taxon>Lactococcus</taxon>
    </lineage>
</organism>
<dbReference type="Proteomes" id="UP000439550">
    <property type="component" value="Unassembled WGS sequence"/>
</dbReference>
<comment type="cofactor">
    <cofactor evidence="1">
        <name>a divalent metal cation</name>
        <dbReference type="ChEBI" id="CHEBI:60240"/>
    </cofactor>
</comment>
<keyword evidence="9" id="KW-1185">Reference proteome</keyword>
<evidence type="ECO:0000256" key="6">
    <source>
        <dbReference type="NCBIfam" id="TIGR01928"/>
    </source>
</evidence>
<dbReference type="SUPFAM" id="SSF51604">
    <property type="entry name" value="Enolase C-terminal domain-like"/>
    <property type="match status" value="1"/>
</dbReference>
<keyword evidence="2" id="KW-0479">Metal-binding</keyword>
<dbReference type="EC" id="4.2.1.113" evidence="5 6"/>
<keyword evidence="3" id="KW-0460">Magnesium</keyword>
<accession>A0A7X2D2N1</accession>
<dbReference type="UniPathway" id="UPA00079"/>
<dbReference type="AlphaFoldDB" id="A0A7X2D2N1"/>
<dbReference type="Gene3D" id="3.30.390.10">
    <property type="entry name" value="Enolase-like, N-terminal domain"/>
    <property type="match status" value="1"/>
</dbReference>
<dbReference type="InterPro" id="IPR013341">
    <property type="entry name" value="Mandelate_racemase_N_dom"/>
</dbReference>
<dbReference type="SFLD" id="SFLDG00180">
    <property type="entry name" value="muconate_cycloisomerase"/>
    <property type="match status" value="1"/>
</dbReference>
<dbReference type="SFLD" id="SFLDF00009">
    <property type="entry name" value="o-succinylbenzoate_synthase"/>
    <property type="match status" value="1"/>
</dbReference>
<dbReference type="InterPro" id="IPR013342">
    <property type="entry name" value="Mandelate_racemase_C"/>
</dbReference>
<dbReference type="GO" id="GO:0046872">
    <property type="term" value="F:metal ion binding"/>
    <property type="evidence" value="ECO:0007669"/>
    <property type="project" value="UniProtKB-KW"/>
</dbReference>
<dbReference type="PANTHER" id="PTHR48073:SF5">
    <property type="entry name" value="O-SUCCINYLBENZOATE SYNTHASE"/>
    <property type="match status" value="1"/>
</dbReference>
<gene>
    <name evidence="8" type="primary">menC</name>
    <name evidence="8" type="ORF">GHI93_09985</name>
</gene>
<sequence>MKIKHISIHQIKIPLKFSFKTAKTELNVRDSLIIMIENENGIMGFGEVVSFLTPFYSAETQEMSFDALYHHYIPKLLHHPLNHPFEIHELLKNEEIFPMAIAGLENALLDLYYKEKNQILMREIFKGEHFNDSIERGAVISDLGIEQTINEIEKLKKDGVRRIKIKVHPENAYKKMKQVMTLFPTLDFAVDANRSYKWSQLNEYKKLDKLALLCIEEPFDTQNISDYQNILKDLNTPVCFDENITSLFTLNKLCNVPGKKWVNLKIGRLGGLYQIREAINICRAHHIRFWVGSMVETGISKILHVQLSGLADNVMPGDLSDASHYFKEDLISPEIKFVNGKMKLPNGIGLGVSVNLERIKKYTIHSVNFDAKND</sequence>
<evidence type="ECO:0000256" key="2">
    <source>
        <dbReference type="ARBA" id="ARBA00022723"/>
    </source>
</evidence>
<dbReference type="InterPro" id="IPR029017">
    <property type="entry name" value="Enolase-like_N"/>
</dbReference>
<dbReference type="SUPFAM" id="SSF54826">
    <property type="entry name" value="Enolase N-terminal domain-like"/>
    <property type="match status" value="1"/>
</dbReference>
<dbReference type="InterPro" id="IPR029065">
    <property type="entry name" value="Enolase_C-like"/>
</dbReference>
<evidence type="ECO:0000313" key="9">
    <source>
        <dbReference type="Proteomes" id="UP000439550"/>
    </source>
</evidence>
<keyword evidence="4 8" id="KW-0456">Lyase</keyword>
<dbReference type="NCBIfam" id="TIGR01928">
    <property type="entry name" value="menC_lowGC_arch"/>
    <property type="match status" value="1"/>
</dbReference>
<reference evidence="8 9" key="1">
    <citation type="submission" date="2019-10" db="EMBL/GenBank/DDBJ databases">
        <authorList>
            <person name="Dong K."/>
        </authorList>
    </citation>
    <scope>NUCLEOTIDE SEQUENCE [LARGE SCALE GENOMIC DNA]</scope>
    <source>
        <strain evidence="8 9">DSM 28960</strain>
    </source>
</reference>
<dbReference type="GO" id="GO:0043748">
    <property type="term" value="F:O-succinylbenzoate synthase activity"/>
    <property type="evidence" value="ECO:0007669"/>
    <property type="project" value="UniProtKB-EC"/>
</dbReference>
<dbReference type="SFLD" id="SFLDS00001">
    <property type="entry name" value="Enolase"/>
    <property type="match status" value="1"/>
</dbReference>
<dbReference type="SMART" id="SM00922">
    <property type="entry name" value="MR_MLE"/>
    <property type="match status" value="1"/>
</dbReference>
<proteinExistence type="predicted"/>
<dbReference type="InterPro" id="IPR036849">
    <property type="entry name" value="Enolase-like_C_sf"/>
</dbReference>
<name>A0A7X2D2N1_9LACT</name>
<feature type="domain" description="Mandelate racemase/muconate lactonizing enzyme C-terminal" evidence="7">
    <location>
        <begin position="145"/>
        <end position="237"/>
    </location>
</feature>
<dbReference type="GO" id="GO:0016854">
    <property type="term" value="F:racemase and epimerase activity"/>
    <property type="evidence" value="ECO:0007669"/>
    <property type="project" value="UniProtKB-ARBA"/>
</dbReference>
<dbReference type="GO" id="GO:0009234">
    <property type="term" value="P:menaquinone biosynthetic process"/>
    <property type="evidence" value="ECO:0007669"/>
    <property type="project" value="UniProtKB-UniRule"/>
</dbReference>
<dbReference type="Pfam" id="PF02746">
    <property type="entry name" value="MR_MLE_N"/>
    <property type="match status" value="1"/>
</dbReference>
<dbReference type="InterPro" id="IPR010197">
    <property type="entry name" value="OSBS/NAAAR"/>
</dbReference>
<evidence type="ECO:0000256" key="5">
    <source>
        <dbReference type="ARBA" id="ARBA00029491"/>
    </source>
</evidence>
<dbReference type="OrthoDB" id="9774531at2"/>
<dbReference type="UniPathway" id="UPA01057">
    <property type="reaction ID" value="UER00165"/>
</dbReference>
<dbReference type="Gene3D" id="3.20.20.120">
    <property type="entry name" value="Enolase-like C-terminal domain"/>
    <property type="match status" value="1"/>
</dbReference>
<comment type="caution">
    <text evidence="8">The sequence shown here is derived from an EMBL/GenBank/DDBJ whole genome shotgun (WGS) entry which is preliminary data.</text>
</comment>
<evidence type="ECO:0000256" key="1">
    <source>
        <dbReference type="ARBA" id="ARBA00001968"/>
    </source>
</evidence>
<evidence type="ECO:0000256" key="4">
    <source>
        <dbReference type="ARBA" id="ARBA00023239"/>
    </source>
</evidence>
<evidence type="ECO:0000259" key="7">
    <source>
        <dbReference type="SMART" id="SM00922"/>
    </source>
</evidence>
<dbReference type="Pfam" id="PF13378">
    <property type="entry name" value="MR_MLE_C"/>
    <property type="match status" value="1"/>
</dbReference>
<protein>
    <recommendedName>
        <fullName evidence="5 6">o-succinylbenzoate synthase</fullName>
        <ecNumber evidence="5 6">4.2.1.113</ecNumber>
    </recommendedName>
</protein>
<dbReference type="EMBL" id="WITJ01000014">
    <property type="protein sequence ID" value="MQW40255.1"/>
    <property type="molecule type" value="Genomic_DNA"/>
</dbReference>
<dbReference type="RefSeq" id="WP_153496917.1">
    <property type="nucleotide sequence ID" value="NZ_CAXYUY010000005.1"/>
</dbReference>
<evidence type="ECO:0000256" key="3">
    <source>
        <dbReference type="ARBA" id="ARBA00022842"/>
    </source>
</evidence>
<dbReference type="PANTHER" id="PTHR48073">
    <property type="entry name" value="O-SUCCINYLBENZOATE SYNTHASE-RELATED"/>
    <property type="match status" value="1"/>
</dbReference>